<sequence length="257" mass="27653">MTRLAATGLTLGYDDRVVVDALDVEILEGRVTTIVGANACGKSTLLRGLARLLKPRAGTVLLDDRPLDVLSTLEVAKVLGVLPQTPVAPDGITVGDLVGRGRHPHQGWFRRWTEADETAVADALEATGTEDLVARPLRELSGGQRQRVWVAMALAQQTDVLLLDEPTTYLDLNHQVELLRLLRELNHRSGKTIVVVLHELNLAARFSDHMVAMADGRIVAQGAPGDVVTADLVRDVFGLDCLVVPDPVAGTPLVVPL</sequence>
<dbReference type="GO" id="GO:0006826">
    <property type="term" value="P:iron ion transport"/>
    <property type="evidence" value="ECO:0007669"/>
    <property type="project" value="UniProtKB-KW"/>
</dbReference>
<dbReference type="GO" id="GO:0005524">
    <property type="term" value="F:ATP binding"/>
    <property type="evidence" value="ECO:0007669"/>
    <property type="project" value="UniProtKB-KW"/>
</dbReference>
<keyword evidence="6 11" id="KW-0067">ATP-binding</keyword>
<organism evidence="11 12">
    <name type="scientific">Nocardioides oleivorans</name>
    <dbReference type="NCBI Taxonomy" id="273676"/>
    <lineage>
        <taxon>Bacteria</taxon>
        <taxon>Bacillati</taxon>
        <taxon>Actinomycetota</taxon>
        <taxon>Actinomycetes</taxon>
        <taxon>Propionibacteriales</taxon>
        <taxon>Nocardioidaceae</taxon>
        <taxon>Nocardioides</taxon>
    </lineage>
</organism>
<dbReference type="AlphaFoldDB" id="A0A4Q2RS97"/>
<evidence type="ECO:0000313" key="11">
    <source>
        <dbReference type="EMBL" id="RYB91890.1"/>
    </source>
</evidence>
<gene>
    <name evidence="11" type="ORF">EUA93_17340</name>
</gene>
<dbReference type="CDD" id="cd03214">
    <property type="entry name" value="ABC_Iron-Siderophores_B12_Hemin"/>
    <property type="match status" value="1"/>
</dbReference>
<evidence type="ECO:0000256" key="2">
    <source>
        <dbReference type="ARBA" id="ARBA00022448"/>
    </source>
</evidence>
<evidence type="ECO:0000313" key="12">
    <source>
        <dbReference type="Proteomes" id="UP000294071"/>
    </source>
</evidence>
<evidence type="ECO:0000256" key="4">
    <source>
        <dbReference type="ARBA" id="ARBA00022496"/>
    </source>
</evidence>
<evidence type="ECO:0000259" key="10">
    <source>
        <dbReference type="PROSITE" id="PS50893"/>
    </source>
</evidence>
<keyword evidence="5" id="KW-0547">Nucleotide-binding</keyword>
<keyword evidence="2" id="KW-0813">Transport</keyword>
<reference evidence="11 12" key="1">
    <citation type="submission" date="2019-01" db="EMBL/GenBank/DDBJ databases">
        <title>Novel species of Nocardioides.</title>
        <authorList>
            <person name="Liu Q."/>
            <person name="Xin Y.-H."/>
        </authorList>
    </citation>
    <scope>NUCLEOTIDE SEQUENCE [LARGE SCALE GENOMIC DNA]</scope>
    <source>
        <strain evidence="11 12">CGMCC 4.6882</strain>
    </source>
</reference>
<keyword evidence="9" id="KW-0472">Membrane</keyword>
<comment type="subcellular location">
    <subcellularLocation>
        <location evidence="1">Cell membrane</location>
        <topology evidence="1">Peripheral membrane protein</topology>
    </subcellularLocation>
</comment>
<evidence type="ECO:0000256" key="5">
    <source>
        <dbReference type="ARBA" id="ARBA00022741"/>
    </source>
</evidence>
<dbReference type="EMBL" id="SDWT01000002">
    <property type="protein sequence ID" value="RYB91890.1"/>
    <property type="molecule type" value="Genomic_DNA"/>
</dbReference>
<dbReference type="Pfam" id="PF00005">
    <property type="entry name" value="ABC_tran"/>
    <property type="match status" value="1"/>
</dbReference>
<proteinExistence type="predicted"/>
<dbReference type="InterPro" id="IPR051535">
    <property type="entry name" value="Siderophore_ABC-ATPase"/>
</dbReference>
<dbReference type="GO" id="GO:0005886">
    <property type="term" value="C:plasma membrane"/>
    <property type="evidence" value="ECO:0007669"/>
    <property type="project" value="UniProtKB-SubCell"/>
</dbReference>
<keyword evidence="12" id="KW-1185">Reference proteome</keyword>
<dbReference type="PROSITE" id="PS00211">
    <property type="entry name" value="ABC_TRANSPORTER_1"/>
    <property type="match status" value="1"/>
</dbReference>
<dbReference type="InterPro" id="IPR027417">
    <property type="entry name" value="P-loop_NTPase"/>
</dbReference>
<dbReference type="SMART" id="SM00382">
    <property type="entry name" value="AAA"/>
    <property type="match status" value="1"/>
</dbReference>
<dbReference type="InterPro" id="IPR003439">
    <property type="entry name" value="ABC_transporter-like_ATP-bd"/>
</dbReference>
<dbReference type="Gene3D" id="3.40.50.300">
    <property type="entry name" value="P-loop containing nucleotide triphosphate hydrolases"/>
    <property type="match status" value="1"/>
</dbReference>
<dbReference type="FunFam" id="3.40.50.300:FF:000134">
    <property type="entry name" value="Iron-enterobactin ABC transporter ATP-binding protein"/>
    <property type="match status" value="1"/>
</dbReference>
<dbReference type="GO" id="GO:0016887">
    <property type="term" value="F:ATP hydrolysis activity"/>
    <property type="evidence" value="ECO:0007669"/>
    <property type="project" value="InterPro"/>
</dbReference>
<dbReference type="InterPro" id="IPR017871">
    <property type="entry name" value="ABC_transporter-like_CS"/>
</dbReference>
<accession>A0A4Q2RS97</accession>
<evidence type="ECO:0000256" key="1">
    <source>
        <dbReference type="ARBA" id="ARBA00004202"/>
    </source>
</evidence>
<dbReference type="RefSeq" id="WP_129401555.1">
    <property type="nucleotide sequence ID" value="NZ_SDWT01000002.1"/>
</dbReference>
<dbReference type="InterPro" id="IPR003593">
    <property type="entry name" value="AAA+_ATPase"/>
</dbReference>
<keyword evidence="4" id="KW-0410">Iron transport</keyword>
<protein>
    <submittedName>
        <fullName evidence="11">ABC transporter ATP-binding protein</fullName>
    </submittedName>
</protein>
<keyword evidence="8" id="KW-0406">Ion transport</keyword>
<dbReference type="PROSITE" id="PS50893">
    <property type="entry name" value="ABC_TRANSPORTER_2"/>
    <property type="match status" value="1"/>
</dbReference>
<dbReference type="PANTHER" id="PTHR42771">
    <property type="entry name" value="IRON(3+)-HYDROXAMATE IMPORT ATP-BINDING PROTEIN FHUC"/>
    <property type="match status" value="1"/>
</dbReference>
<dbReference type="SUPFAM" id="SSF52540">
    <property type="entry name" value="P-loop containing nucleoside triphosphate hydrolases"/>
    <property type="match status" value="1"/>
</dbReference>
<feature type="domain" description="ABC transporter" evidence="10">
    <location>
        <begin position="4"/>
        <end position="240"/>
    </location>
</feature>
<dbReference type="OrthoDB" id="5296765at2"/>
<name>A0A4Q2RS97_9ACTN</name>
<dbReference type="PANTHER" id="PTHR42771:SF2">
    <property type="entry name" value="IRON(3+)-HYDROXAMATE IMPORT ATP-BINDING PROTEIN FHUC"/>
    <property type="match status" value="1"/>
</dbReference>
<evidence type="ECO:0000256" key="8">
    <source>
        <dbReference type="ARBA" id="ARBA00023065"/>
    </source>
</evidence>
<evidence type="ECO:0000256" key="7">
    <source>
        <dbReference type="ARBA" id="ARBA00023004"/>
    </source>
</evidence>
<keyword evidence="3" id="KW-1003">Cell membrane</keyword>
<keyword evidence="7" id="KW-0408">Iron</keyword>
<evidence type="ECO:0000256" key="3">
    <source>
        <dbReference type="ARBA" id="ARBA00022475"/>
    </source>
</evidence>
<evidence type="ECO:0000256" key="9">
    <source>
        <dbReference type="ARBA" id="ARBA00023136"/>
    </source>
</evidence>
<evidence type="ECO:0000256" key="6">
    <source>
        <dbReference type="ARBA" id="ARBA00022840"/>
    </source>
</evidence>
<dbReference type="Proteomes" id="UP000294071">
    <property type="component" value="Unassembled WGS sequence"/>
</dbReference>
<comment type="caution">
    <text evidence="11">The sequence shown here is derived from an EMBL/GenBank/DDBJ whole genome shotgun (WGS) entry which is preliminary data.</text>
</comment>